<evidence type="ECO:0000259" key="2">
    <source>
        <dbReference type="PROSITE" id="PS50404"/>
    </source>
</evidence>
<dbReference type="SFLD" id="SFLDG00358">
    <property type="entry name" value="Main_(cytGST)"/>
    <property type="match status" value="1"/>
</dbReference>
<evidence type="ECO:0000259" key="3">
    <source>
        <dbReference type="PROSITE" id="PS50405"/>
    </source>
</evidence>
<reference evidence="4 5" key="1">
    <citation type="submission" date="2019-07" db="EMBL/GenBank/DDBJ databases">
        <title>Whole genome shotgun sequence of Reyranella soli NBRC 108950.</title>
        <authorList>
            <person name="Hosoyama A."/>
            <person name="Uohara A."/>
            <person name="Ohji S."/>
            <person name="Ichikawa N."/>
        </authorList>
    </citation>
    <scope>NUCLEOTIDE SEQUENCE [LARGE SCALE GENOMIC DNA]</scope>
    <source>
        <strain evidence="4 5">NBRC 108950</strain>
    </source>
</reference>
<dbReference type="InterPro" id="IPR036249">
    <property type="entry name" value="Thioredoxin-like_sf"/>
</dbReference>
<evidence type="ECO:0000313" key="5">
    <source>
        <dbReference type="Proteomes" id="UP000321058"/>
    </source>
</evidence>
<dbReference type="PROSITE" id="PS50404">
    <property type="entry name" value="GST_NTER"/>
    <property type="match status" value="1"/>
</dbReference>
<dbReference type="PROSITE" id="PS50405">
    <property type="entry name" value="GST_CTER"/>
    <property type="match status" value="1"/>
</dbReference>
<dbReference type="SUPFAM" id="SSF47616">
    <property type="entry name" value="GST C-terminal domain-like"/>
    <property type="match status" value="1"/>
</dbReference>
<keyword evidence="4" id="KW-0808">Transferase</keyword>
<dbReference type="PANTHER" id="PTHR44051:SF21">
    <property type="entry name" value="GLUTATHIONE S-TRANSFERASE FAMILY PROTEIN"/>
    <property type="match status" value="1"/>
</dbReference>
<sequence>MMTVYSAPNTRAIRVIWVLQEIGAKAEIRSMPYPPRQHAPDYFAVNPTGMVPLLIDGEVRLGESMAICDYLATKHGSPLVVPTDDPERPQFLQWLWYGESTLMTPLSRLNIVRRVEHKTPEVDALIAGARDHVAERLEMLEERLEGREFLAAGRLTLADVSVSYPLHLVGMLGLDNLLGPRAVAYHERLRARPAYQRALAVA</sequence>
<dbReference type="RefSeq" id="WP_147146898.1">
    <property type="nucleotide sequence ID" value="NZ_BKAJ01000018.1"/>
</dbReference>
<comment type="similarity">
    <text evidence="1">Belongs to the GST superfamily.</text>
</comment>
<dbReference type="InterPro" id="IPR004045">
    <property type="entry name" value="Glutathione_S-Trfase_N"/>
</dbReference>
<dbReference type="SFLD" id="SFLDG01150">
    <property type="entry name" value="Main.1:_Beta-like"/>
    <property type="match status" value="1"/>
</dbReference>
<dbReference type="InterPro" id="IPR036282">
    <property type="entry name" value="Glutathione-S-Trfase_C_sf"/>
</dbReference>
<comment type="caution">
    <text evidence="4">The sequence shown here is derived from an EMBL/GenBank/DDBJ whole genome shotgun (WGS) entry which is preliminary data.</text>
</comment>
<dbReference type="Proteomes" id="UP000321058">
    <property type="component" value="Unassembled WGS sequence"/>
</dbReference>
<dbReference type="SFLD" id="SFLDS00019">
    <property type="entry name" value="Glutathione_Transferase_(cytos"/>
    <property type="match status" value="1"/>
</dbReference>
<dbReference type="Pfam" id="PF02798">
    <property type="entry name" value="GST_N"/>
    <property type="match status" value="1"/>
</dbReference>
<dbReference type="GO" id="GO:0016740">
    <property type="term" value="F:transferase activity"/>
    <property type="evidence" value="ECO:0007669"/>
    <property type="project" value="UniProtKB-KW"/>
</dbReference>
<organism evidence="4 5">
    <name type="scientific">Reyranella soli</name>
    <dbReference type="NCBI Taxonomy" id="1230389"/>
    <lineage>
        <taxon>Bacteria</taxon>
        <taxon>Pseudomonadati</taxon>
        <taxon>Pseudomonadota</taxon>
        <taxon>Alphaproteobacteria</taxon>
        <taxon>Hyphomicrobiales</taxon>
        <taxon>Reyranellaceae</taxon>
        <taxon>Reyranella</taxon>
    </lineage>
</organism>
<accession>A0A512N4G0</accession>
<dbReference type="Gene3D" id="3.40.30.10">
    <property type="entry name" value="Glutaredoxin"/>
    <property type="match status" value="1"/>
</dbReference>
<evidence type="ECO:0000313" key="4">
    <source>
        <dbReference type="EMBL" id="GEP53866.1"/>
    </source>
</evidence>
<dbReference type="SUPFAM" id="SSF52833">
    <property type="entry name" value="Thioredoxin-like"/>
    <property type="match status" value="1"/>
</dbReference>
<evidence type="ECO:0000256" key="1">
    <source>
        <dbReference type="RuleBase" id="RU003494"/>
    </source>
</evidence>
<dbReference type="CDD" id="cd03046">
    <property type="entry name" value="GST_N_GTT1_like"/>
    <property type="match status" value="1"/>
</dbReference>
<dbReference type="InterPro" id="IPR004046">
    <property type="entry name" value="GST_C"/>
</dbReference>
<proteinExistence type="inferred from homology"/>
<feature type="domain" description="GST C-terminal" evidence="3">
    <location>
        <begin position="84"/>
        <end position="202"/>
    </location>
</feature>
<dbReference type="Gene3D" id="1.20.1050.10">
    <property type="match status" value="1"/>
</dbReference>
<dbReference type="Pfam" id="PF00043">
    <property type="entry name" value="GST_C"/>
    <property type="match status" value="1"/>
</dbReference>
<name>A0A512N4G0_9HYPH</name>
<keyword evidence="5" id="KW-1185">Reference proteome</keyword>
<gene>
    <name evidence="4" type="ORF">RSO01_10320</name>
</gene>
<dbReference type="InterPro" id="IPR010987">
    <property type="entry name" value="Glutathione-S-Trfase_C-like"/>
</dbReference>
<feature type="domain" description="GST N-terminal" evidence="2">
    <location>
        <begin position="1"/>
        <end position="79"/>
    </location>
</feature>
<dbReference type="OrthoDB" id="9794721at2"/>
<dbReference type="AlphaFoldDB" id="A0A512N4G0"/>
<protein>
    <submittedName>
        <fullName evidence="4">Glutathione S-transferase</fullName>
    </submittedName>
</protein>
<dbReference type="EMBL" id="BKAJ01000018">
    <property type="protein sequence ID" value="GEP53866.1"/>
    <property type="molecule type" value="Genomic_DNA"/>
</dbReference>
<dbReference type="PANTHER" id="PTHR44051">
    <property type="entry name" value="GLUTATHIONE S-TRANSFERASE-RELATED"/>
    <property type="match status" value="1"/>
</dbReference>
<dbReference type="InterPro" id="IPR040079">
    <property type="entry name" value="Glutathione_S-Trfase"/>
</dbReference>